<proteinExistence type="predicted"/>
<evidence type="ECO:0000256" key="1">
    <source>
        <dbReference type="ARBA" id="ARBA00023015"/>
    </source>
</evidence>
<feature type="coiled-coil region" evidence="4">
    <location>
        <begin position="55"/>
        <end position="103"/>
    </location>
</feature>
<evidence type="ECO:0000313" key="7">
    <source>
        <dbReference type="Proteomes" id="UP001603857"/>
    </source>
</evidence>
<dbReference type="InterPro" id="IPR004827">
    <property type="entry name" value="bZIP"/>
</dbReference>
<evidence type="ECO:0000259" key="5">
    <source>
        <dbReference type="PROSITE" id="PS00036"/>
    </source>
</evidence>
<keyword evidence="4" id="KW-0175">Coiled coil</keyword>
<evidence type="ECO:0000256" key="2">
    <source>
        <dbReference type="ARBA" id="ARBA00023163"/>
    </source>
</evidence>
<organism evidence="6 7">
    <name type="scientific">Flemingia macrophylla</name>
    <dbReference type="NCBI Taxonomy" id="520843"/>
    <lineage>
        <taxon>Eukaryota</taxon>
        <taxon>Viridiplantae</taxon>
        <taxon>Streptophyta</taxon>
        <taxon>Embryophyta</taxon>
        <taxon>Tracheophyta</taxon>
        <taxon>Spermatophyta</taxon>
        <taxon>Magnoliopsida</taxon>
        <taxon>eudicotyledons</taxon>
        <taxon>Gunneridae</taxon>
        <taxon>Pentapetalae</taxon>
        <taxon>rosids</taxon>
        <taxon>fabids</taxon>
        <taxon>Fabales</taxon>
        <taxon>Fabaceae</taxon>
        <taxon>Papilionoideae</taxon>
        <taxon>50 kb inversion clade</taxon>
        <taxon>NPAAA clade</taxon>
        <taxon>indigoferoid/millettioid clade</taxon>
        <taxon>Phaseoleae</taxon>
        <taxon>Flemingia</taxon>
    </lineage>
</organism>
<dbReference type="EMBL" id="JBGMDY010000005">
    <property type="protein sequence ID" value="KAL2332997.1"/>
    <property type="molecule type" value="Genomic_DNA"/>
</dbReference>
<dbReference type="Proteomes" id="UP001603857">
    <property type="component" value="Unassembled WGS sequence"/>
</dbReference>
<dbReference type="InterPro" id="IPR046347">
    <property type="entry name" value="bZIP_sf"/>
</dbReference>
<keyword evidence="1" id="KW-0805">Transcription regulation</keyword>
<dbReference type="PANTHER" id="PTHR46391:SF13">
    <property type="entry name" value="ACTIVATOR OF SPOMIN LUC3"/>
    <property type="match status" value="1"/>
</dbReference>
<sequence>MQHCRFYFKPEQSQEAKPDMEPTYEQNMLDDKRRRRIISNRLSAQRSRLKKLRSFANVEFQAKFFEDQIAELQQQHASYENHKQLLMAEEQKLKQEMEFLQTETLLIDAEIEKNKGEANRLREFLVMKQQQLQTRLFNENIDLPQPPSNGTSSSNYFANSFQGEWWLTVAGCSVAGNGRRGSVFACGVVVVVTVI</sequence>
<dbReference type="PROSITE" id="PS00036">
    <property type="entry name" value="BZIP_BASIC"/>
    <property type="match status" value="1"/>
</dbReference>
<evidence type="ECO:0000256" key="3">
    <source>
        <dbReference type="ARBA" id="ARBA00023242"/>
    </source>
</evidence>
<keyword evidence="3" id="KW-0539">Nucleus</keyword>
<dbReference type="InterPro" id="IPR052483">
    <property type="entry name" value="bZIP_transcription_regulators"/>
</dbReference>
<gene>
    <name evidence="6" type="ORF">Fmac_014210</name>
</gene>
<dbReference type="SMART" id="SM00338">
    <property type="entry name" value="BRLZ"/>
    <property type="match status" value="1"/>
</dbReference>
<accession>A0ABD1MB18</accession>
<feature type="domain" description="BZIP" evidence="5">
    <location>
        <begin position="35"/>
        <end position="50"/>
    </location>
</feature>
<comment type="caution">
    <text evidence="6">The sequence shown here is derived from an EMBL/GenBank/DDBJ whole genome shotgun (WGS) entry which is preliminary data.</text>
</comment>
<dbReference type="Gene3D" id="1.20.5.170">
    <property type="match status" value="1"/>
</dbReference>
<dbReference type="Pfam" id="PF07716">
    <property type="entry name" value="bZIP_2"/>
    <property type="match status" value="1"/>
</dbReference>
<dbReference type="SUPFAM" id="SSF57959">
    <property type="entry name" value="Leucine zipper domain"/>
    <property type="match status" value="1"/>
</dbReference>
<dbReference type="AlphaFoldDB" id="A0ABD1MB18"/>
<evidence type="ECO:0000313" key="6">
    <source>
        <dbReference type="EMBL" id="KAL2332997.1"/>
    </source>
</evidence>
<protein>
    <recommendedName>
        <fullName evidence="5">BZIP domain-containing protein</fullName>
    </recommendedName>
</protein>
<dbReference type="PANTHER" id="PTHR46391">
    <property type="entry name" value="BASIC LEUCINE ZIPPER 34"/>
    <property type="match status" value="1"/>
</dbReference>
<name>A0ABD1MB18_9FABA</name>
<keyword evidence="7" id="KW-1185">Reference proteome</keyword>
<reference evidence="6 7" key="1">
    <citation type="submission" date="2024-08" db="EMBL/GenBank/DDBJ databases">
        <title>Insights into the chromosomal genome structure of Flemingia macrophylla.</title>
        <authorList>
            <person name="Ding Y."/>
            <person name="Zhao Y."/>
            <person name="Bi W."/>
            <person name="Wu M."/>
            <person name="Zhao G."/>
            <person name="Gong Y."/>
            <person name="Li W."/>
            <person name="Zhang P."/>
        </authorList>
    </citation>
    <scope>NUCLEOTIDE SEQUENCE [LARGE SCALE GENOMIC DNA]</scope>
    <source>
        <strain evidence="6">DYQJB</strain>
        <tissue evidence="6">Leaf</tissue>
    </source>
</reference>
<evidence type="ECO:0000256" key="4">
    <source>
        <dbReference type="SAM" id="Coils"/>
    </source>
</evidence>
<keyword evidence="2" id="KW-0804">Transcription</keyword>